<dbReference type="EC" id="3.3.2.6" evidence="12"/>
<dbReference type="Pfam" id="PF01433">
    <property type="entry name" value="Peptidase_M1"/>
    <property type="match status" value="1"/>
</dbReference>
<reference evidence="12" key="1">
    <citation type="submission" date="2023-06" db="EMBL/GenBank/DDBJ databases">
        <title>Conoideocrella luteorostrata (Hypocreales: Clavicipitaceae), a potential biocontrol fungus for elongate hemlock scale in United States Christmas tree production areas.</title>
        <authorList>
            <person name="Barrett H."/>
            <person name="Lovett B."/>
            <person name="Macias A.M."/>
            <person name="Stajich J.E."/>
            <person name="Kasson M.T."/>
        </authorList>
    </citation>
    <scope>NUCLEOTIDE SEQUENCE</scope>
    <source>
        <strain evidence="12">ARSEF 14590</strain>
    </source>
</reference>
<feature type="binding site" evidence="10">
    <location>
        <position position="291"/>
    </location>
    <ligand>
        <name>Zn(2+)</name>
        <dbReference type="ChEBI" id="CHEBI:29105"/>
        <note>catalytic</note>
    </ligand>
</feature>
<evidence type="ECO:0000256" key="5">
    <source>
        <dbReference type="ARBA" id="ARBA00022723"/>
    </source>
</evidence>
<evidence type="ECO:0000256" key="6">
    <source>
        <dbReference type="ARBA" id="ARBA00022801"/>
    </source>
</evidence>
<dbReference type="InterPro" id="IPR049980">
    <property type="entry name" value="LTA4H_cat"/>
</dbReference>
<dbReference type="SUPFAM" id="SSF55486">
    <property type="entry name" value="Metalloproteases ('zincins'), catalytic domain"/>
    <property type="match status" value="1"/>
</dbReference>
<dbReference type="SUPFAM" id="SSF63737">
    <property type="entry name" value="Leukotriene A4 hydrolase N-terminal domain"/>
    <property type="match status" value="1"/>
</dbReference>
<dbReference type="Gene3D" id="2.60.40.1730">
    <property type="entry name" value="tricorn interacting facor f3 domain"/>
    <property type="match status" value="1"/>
</dbReference>
<evidence type="ECO:0000256" key="3">
    <source>
        <dbReference type="ARBA" id="ARBA00022490"/>
    </source>
</evidence>
<keyword evidence="7 10" id="KW-0862">Zinc</keyword>
<dbReference type="GO" id="GO:0004177">
    <property type="term" value="F:aminopeptidase activity"/>
    <property type="evidence" value="ECO:0007669"/>
    <property type="project" value="UniProtKB-KW"/>
</dbReference>
<dbReference type="EMBL" id="JASWJB010000004">
    <property type="protein sequence ID" value="KAK2616666.1"/>
    <property type="molecule type" value="Genomic_DNA"/>
</dbReference>
<dbReference type="GO" id="GO:0006508">
    <property type="term" value="P:proteolysis"/>
    <property type="evidence" value="ECO:0007669"/>
    <property type="project" value="UniProtKB-KW"/>
</dbReference>
<evidence type="ECO:0000256" key="9">
    <source>
        <dbReference type="PIRSR" id="PIRSR634015-1"/>
    </source>
</evidence>
<dbReference type="PANTHER" id="PTHR45726">
    <property type="entry name" value="LEUKOTRIENE A-4 HYDROLASE"/>
    <property type="match status" value="1"/>
</dbReference>
<dbReference type="InterPro" id="IPR001930">
    <property type="entry name" value="Peptidase_M1"/>
</dbReference>
<feature type="binding site" evidence="10">
    <location>
        <position position="295"/>
    </location>
    <ligand>
        <name>Zn(2+)</name>
        <dbReference type="ChEBI" id="CHEBI:29105"/>
        <note>catalytic</note>
    </ligand>
</feature>
<evidence type="ECO:0000256" key="4">
    <source>
        <dbReference type="ARBA" id="ARBA00022670"/>
    </source>
</evidence>
<dbReference type="InterPro" id="IPR016024">
    <property type="entry name" value="ARM-type_fold"/>
</dbReference>
<comment type="subcellular location">
    <subcellularLocation>
        <location evidence="1">Cytoplasm</location>
    </subcellularLocation>
</comment>
<dbReference type="InterPro" id="IPR027268">
    <property type="entry name" value="Peptidase_M4/M1_CTD_sf"/>
</dbReference>
<keyword evidence="5 10" id="KW-0479">Metal-binding</keyword>
<dbReference type="GO" id="GO:0008270">
    <property type="term" value="F:zinc ion binding"/>
    <property type="evidence" value="ECO:0007669"/>
    <property type="project" value="InterPro"/>
</dbReference>
<sequence>MAPRDPSTLSNYSAWRTRHTDLNFRIDFQNRILRGHVTLDLEALTDGHVSEVVLDSHTLDISSITVNSTPTTWRHGVKSDALGTPVHVLVPDNIPRGQIVKLQMHLQTTDRCTALLWLGPRGTLNNESFVFTQCYSIHARTMFPCQDTPDVKSTYTMKITSPFAVIASGLTVGVEETENEQTYHYEQKIPIPSYLFALASGNLTTAPIDAISSVVASPTQIKACQREFQGGISRLMEEAEKMLTPYRWGEYNLLVMPPSFPYGGFEYPVYNFASPTVVTGDGQGLKDVIPHELSHSWSGNLVTNCSWEHYWLNEGWTVYLERRLAAKVHCEAYFGLASTLGWRRLTEDVERLGPDHEFTKLCPNLSGIHPDDAFCSIPYEKGFCLVYYLERLVGRENFDKFIPHYFTVWSEKSLDSTEFRKTFEDFFLRSEYSSVAGKLAAIQWEELLHAPGFPEKPDYDTSLLEVCYGLAARWHDPNFIAQNNDIRDWPSSQKLAFLNAILDFQQPLSRAQSQNLGTVYELSATDNALLRTNYYRIALKAHDKRVCAGVVEFLGEVGTLRYVRQLFMALAEVDKDFAVRAFEERKRLYHPACVELVSKELADMK</sequence>
<comment type="caution">
    <text evidence="12">The sequence shown here is derived from an EMBL/GenBank/DDBJ whole genome shotgun (WGS) entry which is preliminary data.</text>
</comment>
<protein>
    <submittedName>
        <fullName evidence="12">Leucyl aminopeptidase yscIV</fullName>
        <ecNumber evidence="12">3.3.2.6</ecNumber>
    </submittedName>
</protein>
<name>A0AAJ0CYZ0_9HYPO</name>
<keyword evidence="6 12" id="KW-0378">Hydrolase</keyword>
<dbReference type="InterPro" id="IPR038502">
    <property type="entry name" value="M1_LTA-4_hydro/amino_C_sf"/>
</dbReference>
<feature type="active site" description="Proton acceptor" evidence="9">
    <location>
        <position position="292"/>
    </location>
</feature>
<dbReference type="InterPro" id="IPR034015">
    <property type="entry name" value="M1_LTA4H"/>
</dbReference>
<keyword evidence="8" id="KW-0482">Metalloprotease</keyword>
<comment type="cofactor">
    <cofactor evidence="10">
        <name>Zn(2+)</name>
        <dbReference type="ChEBI" id="CHEBI:29105"/>
    </cofactor>
    <text evidence="10">Binds 1 zinc ion per subunit.</text>
</comment>
<dbReference type="Pfam" id="PF17900">
    <property type="entry name" value="Peptidase_M1_N"/>
    <property type="match status" value="1"/>
</dbReference>
<organism evidence="12 13">
    <name type="scientific">Conoideocrella luteorostrata</name>
    <dbReference type="NCBI Taxonomy" id="1105319"/>
    <lineage>
        <taxon>Eukaryota</taxon>
        <taxon>Fungi</taxon>
        <taxon>Dikarya</taxon>
        <taxon>Ascomycota</taxon>
        <taxon>Pezizomycotina</taxon>
        <taxon>Sordariomycetes</taxon>
        <taxon>Hypocreomycetidae</taxon>
        <taxon>Hypocreales</taxon>
        <taxon>Clavicipitaceae</taxon>
        <taxon>Conoideocrella</taxon>
    </lineage>
</organism>
<keyword evidence="13" id="KW-1185">Reference proteome</keyword>
<evidence type="ECO:0000256" key="2">
    <source>
        <dbReference type="ARBA" id="ARBA00010136"/>
    </source>
</evidence>
<proteinExistence type="inferred from homology"/>
<dbReference type="GO" id="GO:0004301">
    <property type="term" value="F:epoxide hydrolase activity"/>
    <property type="evidence" value="ECO:0007669"/>
    <property type="project" value="TreeGrafter"/>
</dbReference>
<dbReference type="Proteomes" id="UP001251528">
    <property type="component" value="Unassembled WGS sequence"/>
</dbReference>
<evidence type="ECO:0000256" key="7">
    <source>
        <dbReference type="ARBA" id="ARBA00022833"/>
    </source>
</evidence>
<dbReference type="Gene3D" id="1.25.40.320">
    <property type="entry name" value="Peptidase M1, leukotriene A4 hydrolase/aminopeptidase C-terminal domain"/>
    <property type="match status" value="1"/>
</dbReference>
<dbReference type="InterPro" id="IPR042097">
    <property type="entry name" value="Aminopeptidase_N-like_N_sf"/>
</dbReference>
<dbReference type="GO" id="GO:0005829">
    <property type="term" value="C:cytosol"/>
    <property type="evidence" value="ECO:0007669"/>
    <property type="project" value="TreeGrafter"/>
</dbReference>
<dbReference type="FunFam" id="3.30.2010.30:FF:000001">
    <property type="entry name" value="Leukotriene A(4) hydrolase"/>
    <property type="match status" value="1"/>
</dbReference>
<feature type="domain" description="Peptidase M1 leukotriene A4 hydrolase/aminopeptidase C-terminal" evidence="11">
    <location>
        <begin position="462"/>
        <end position="601"/>
    </location>
</feature>
<dbReference type="SMART" id="SM01263">
    <property type="entry name" value="Leuk-A4-hydro_C"/>
    <property type="match status" value="1"/>
</dbReference>
<dbReference type="InterPro" id="IPR015211">
    <property type="entry name" value="Peptidase_M1_C"/>
</dbReference>
<dbReference type="Pfam" id="PF09127">
    <property type="entry name" value="Leuk-A4-hydro_C"/>
    <property type="match status" value="1"/>
</dbReference>
<dbReference type="PRINTS" id="PR00756">
    <property type="entry name" value="ALADIPTASE"/>
</dbReference>
<dbReference type="PANTHER" id="PTHR45726:SF3">
    <property type="entry name" value="LEUKOTRIENE A-4 HYDROLASE"/>
    <property type="match status" value="1"/>
</dbReference>
<dbReference type="Gene3D" id="3.30.2010.30">
    <property type="match status" value="1"/>
</dbReference>
<dbReference type="InterPro" id="IPR045357">
    <property type="entry name" value="Aminopeptidase_N-like_N"/>
</dbReference>
<dbReference type="CDD" id="cd09599">
    <property type="entry name" value="M1_LTA4H"/>
    <property type="match status" value="1"/>
</dbReference>
<dbReference type="GO" id="GO:0004463">
    <property type="term" value="F:leukotriene-A4 hydrolase activity"/>
    <property type="evidence" value="ECO:0007669"/>
    <property type="project" value="UniProtKB-EC"/>
</dbReference>
<accession>A0AAJ0CYZ0</accession>
<gene>
    <name evidence="12" type="primary">LAP2_1</name>
    <name evidence="12" type="ORF">QQS21_000489</name>
</gene>
<dbReference type="GO" id="GO:0008237">
    <property type="term" value="F:metallopeptidase activity"/>
    <property type="evidence" value="ECO:0007669"/>
    <property type="project" value="UniProtKB-KW"/>
</dbReference>
<evidence type="ECO:0000256" key="8">
    <source>
        <dbReference type="ARBA" id="ARBA00023049"/>
    </source>
</evidence>
<evidence type="ECO:0000313" key="13">
    <source>
        <dbReference type="Proteomes" id="UP001251528"/>
    </source>
</evidence>
<keyword evidence="4" id="KW-0645">Protease</keyword>
<dbReference type="InterPro" id="IPR014782">
    <property type="entry name" value="Peptidase_M1_dom"/>
</dbReference>
<evidence type="ECO:0000256" key="1">
    <source>
        <dbReference type="ARBA" id="ARBA00004496"/>
    </source>
</evidence>
<evidence type="ECO:0000256" key="10">
    <source>
        <dbReference type="PIRSR" id="PIRSR634015-3"/>
    </source>
</evidence>
<dbReference type="AlphaFoldDB" id="A0AAJ0CYZ0"/>
<evidence type="ECO:0000259" key="11">
    <source>
        <dbReference type="SMART" id="SM01263"/>
    </source>
</evidence>
<keyword evidence="12" id="KW-0031">Aminopeptidase</keyword>
<keyword evidence="3" id="KW-0963">Cytoplasm</keyword>
<dbReference type="Gene3D" id="1.10.390.10">
    <property type="entry name" value="Neutral Protease Domain 2"/>
    <property type="match status" value="1"/>
</dbReference>
<comment type="similarity">
    <text evidence="2">Belongs to the peptidase M1 family.</text>
</comment>
<feature type="active site" description="Proton donor" evidence="9">
    <location>
        <position position="379"/>
    </location>
</feature>
<dbReference type="SUPFAM" id="SSF48371">
    <property type="entry name" value="ARM repeat"/>
    <property type="match status" value="1"/>
</dbReference>
<evidence type="ECO:0000313" key="12">
    <source>
        <dbReference type="EMBL" id="KAK2616666.1"/>
    </source>
</evidence>
<feature type="binding site" evidence="10">
    <location>
        <position position="314"/>
    </location>
    <ligand>
        <name>Zn(2+)</name>
        <dbReference type="ChEBI" id="CHEBI:29105"/>
        <note>catalytic</note>
    </ligand>
</feature>